<dbReference type="eggNOG" id="COG4948">
    <property type="taxonomic scope" value="Bacteria"/>
</dbReference>
<dbReference type="SFLD" id="SFLDG00033">
    <property type="entry name" value="mannonate_dehydratase"/>
    <property type="match status" value="1"/>
</dbReference>
<dbReference type="OrthoDB" id="9775391at2"/>
<comment type="similarity">
    <text evidence="1">Belongs to the mandelate racemase/muconate lactonizing enzyme family. GalD subfamily.</text>
</comment>
<sequence length="446" mass="49603" precursor="true">MSIQRRDFLRAFGTAGLAGLAVPRVQQAQEQAARATRGLPIPKIKDISVIECQPAGVRLTVVKITTDQDGLYGYGCATFTQRADLVKPAVERYLKPFLMGKTTDRIEDIWQSCYDSSYWKNGPVLNNAISGIDQALWDIKGRQAGLPVYQLAGGKCREAADCYAHADGADFPNVVEAAKRYMAQGFRHVRVQIGVPGMAGYGSSRGDTKVQALHSKPVFEPAYYVRRALKLFEVCRTELGEEIELLHDMHERVSPNQAVQFVKDAEKFKMFFMEDPLSPEDIAYFRQIRQQCATPIAMGELFNSPHEWTPLISERLIDYIRVHVSQAGGFTPARKIAILGETFGVKTAWHGPGDVSPIGHMANVTLDLVSYNFGIQEYSPFNGRTQEIFSGCPVMKDGYLYASEKPGWGIEVDEKLAAKAPFTDRPDGLNGGWGEIRRRDGTVIKQ</sequence>
<evidence type="ECO:0000256" key="3">
    <source>
        <dbReference type="ARBA" id="ARBA00022842"/>
    </source>
</evidence>
<dbReference type="SMART" id="SM00922">
    <property type="entry name" value="MR_MLE"/>
    <property type="match status" value="1"/>
</dbReference>
<dbReference type="AlphaFoldDB" id="Q020Z3"/>
<dbReference type="SUPFAM" id="SSF54826">
    <property type="entry name" value="Enolase N-terminal domain-like"/>
    <property type="match status" value="1"/>
</dbReference>
<dbReference type="InterPro" id="IPR034589">
    <property type="entry name" value="D-mannonate_dehydratase-like"/>
</dbReference>
<dbReference type="Pfam" id="PF13378">
    <property type="entry name" value="MR_MLE_C"/>
    <property type="match status" value="1"/>
</dbReference>
<dbReference type="FunFam" id="3.20.20.120:FF:000011">
    <property type="entry name" value="D-galactonate dehydratase family member VSWAT3_13707"/>
    <property type="match status" value="1"/>
</dbReference>
<keyword evidence="2" id="KW-0479">Metal-binding</keyword>
<dbReference type="InterPro" id="IPR034593">
    <property type="entry name" value="DgoD-like"/>
</dbReference>
<dbReference type="Pfam" id="PF02746">
    <property type="entry name" value="MR_MLE_N"/>
    <property type="match status" value="1"/>
</dbReference>
<dbReference type="SFLD" id="SFLDS00001">
    <property type="entry name" value="Enolase"/>
    <property type="match status" value="1"/>
</dbReference>
<dbReference type="CDD" id="cd03322">
    <property type="entry name" value="RspA"/>
    <property type="match status" value="1"/>
</dbReference>
<dbReference type="KEGG" id="sus:Acid_3524"/>
<protein>
    <submittedName>
        <fullName evidence="5">Mandelate racemase/muconate lactonizing enzyme, C-terminal domain protein</fullName>
    </submittedName>
</protein>
<evidence type="ECO:0000256" key="2">
    <source>
        <dbReference type="ARBA" id="ARBA00022723"/>
    </source>
</evidence>
<dbReference type="Gene3D" id="3.20.20.120">
    <property type="entry name" value="Enolase-like C-terminal domain"/>
    <property type="match status" value="1"/>
</dbReference>
<gene>
    <name evidence="5" type="ordered locus">Acid_3524</name>
</gene>
<accession>Q020Z3</accession>
<proteinExistence type="inferred from homology"/>
<dbReference type="PROSITE" id="PS51318">
    <property type="entry name" value="TAT"/>
    <property type="match status" value="1"/>
</dbReference>
<dbReference type="InterPro" id="IPR006311">
    <property type="entry name" value="TAT_signal"/>
</dbReference>
<evidence type="ECO:0000313" key="5">
    <source>
        <dbReference type="EMBL" id="ABJ84496.1"/>
    </source>
</evidence>
<dbReference type="FunCoup" id="Q020Z3">
    <property type="interactions" value="167"/>
</dbReference>
<dbReference type="InterPro" id="IPR013342">
    <property type="entry name" value="Mandelate_racemase_C"/>
</dbReference>
<keyword evidence="3" id="KW-0460">Magnesium</keyword>
<evidence type="ECO:0000256" key="1">
    <source>
        <dbReference type="ARBA" id="ARBA00010339"/>
    </source>
</evidence>
<dbReference type="GO" id="GO:0000287">
    <property type="term" value="F:magnesium ion binding"/>
    <property type="evidence" value="ECO:0007669"/>
    <property type="project" value="UniProtKB-ARBA"/>
</dbReference>
<organism evidence="5">
    <name type="scientific">Solibacter usitatus (strain Ellin6076)</name>
    <dbReference type="NCBI Taxonomy" id="234267"/>
    <lineage>
        <taxon>Bacteria</taxon>
        <taxon>Pseudomonadati</taxon>
        <taxon>Acidobacteriota</taxon>
        <taxon>Terriglobia</taxon>
        <taxon>Bryobacterales</taxon>
        <taxon>Solibacteraceae</taxon>
        <taxon>Candidatus Solibacter</taxon>
    </lineage>
</organism>
<dbReference type="STRING" id="234267.Acid_3524"/>
<dbReference type="EMBL" id="CP000473">
    <property type="protein sequence ID" value="ABJ84496.1"/>
    <property type="molecule type" value="Genomic_DNA"/>
</dbReference>
<dbReference type="InterPro" id="IPR036849">
    <property type="entry name" value="Enolase-like_C_sf"/>
</dbReference>
<dbReference type="InterPro" id="IPR013341">
    <property type="entry name" value="Mandelate_racemase_N_dom"/>
</dbReference>
<dbReference type="InterPro" id="IPR029017">
    <property type="entry name" value="Enolase-like_N"/>
</dbReference>
<reference evidence="5" key="1">
    <citation type="submission" date="2006-10" db="EMBL/GenBank/DDBJ databases">
        <title>Complete sequence of Solibacter usitatus Ellin6076.</title>
        <authorList>
            <consortium name="US DOE Joint Genome Institute"/>
            <person name="Copeland A."/>
            <person name="Lucas S."/>
            <person name="Lapidus A."/>
            <person name="Barry K."/>
            <person name="Detter J.C."/>
            <person name="Glavina del Rio T."/>
            <person name="Hammon N."/>
            <person name="Israni S."/>
            <person name="Dalin E."/>
            <person name="Tice H."/>
            <person name="Pitluck S."/>
            <person name="Thompson L.S."/>
            <person name="Brettin T."/>
            <person name="Bruce D."/>
            <person name="Han C."/>
            <person name="Tapia R."/>
            <person name="Gilna P."/>
            <person name="Schmutz J."/>
            <person name="Larimer F."/>
            <person name="Land M."/>
            <person name="Hauser L."/>
            <person name="Kyrpides N."/>
            <person name="Mikhailova N."/>
            <person name="Janssen P.H."/>
            <person name="Kuske C.R."/>
            <person name="Richardson P."/>
        </authorList>
    </citation>
    <scope>NUCLEOTIDE SEQUENCE</scope>
    <source>
        <strain evidence="5">Ellin6076</strain>
    </source>
</reference>
<dbReference type="PANTHER" id="PTHR48080">
    <property type="entry name" value="D-GALACTONATE DEHYDRATASE-RELATED"/>
    <property type="match status" value="1"/>
</dbReference>
<name>Q020Z3_SOLUE</name>
<feature type="domain" description="Mandelate racemase/muconate lactonizing enzyme C-terminal" evidence="4">
    <location>
        <begin position="171"/>
        <end position="295"/>
    </location>
</feature>
<dbReference type="Gene3D" id="3.30.390.10">
    <property type="entry name" value="Enolase-like, N-terminal domain"/>
    <property type="match status" value="1"/>
</dbReference>
<dbReference type="InterPro" id="IPR029065">
    <property type="entry name" value="Enolase_C-like"/>
</dbReference>
<dbReference type="SUPFAM" id="SSF51604">
    <property type="entry name" value="Enolase C-terminal domain-like"/>
    <property type="match status" value="1"/>
</dbReference>
<evidence type="ECO:0000259" key="4">
    <source>
        <dbReference type="SMART" id="SM00922"/>
    </source>
</evidence>
<dbReference type="HOGENOM" id="CLU_030273_6_1_0"/>
<dbReference type="PANTHER" id="PTHR48080:SF6">
    <property type="entry name" value="STARVATION-SENSING PROTEIN RSPA"/>
    <property type="match status" value="1"/>
</dbReference>
<dbReference type="InParanoid" id="Q020Z3"/>